<keyword evidence="5 11" id="KW-0732">Signal</keyword>
<evidence type="ECO:0000256" key="10">
    <source>
        <dbReference type="SAM" id="MobiDB-lite"/>
    </source>
</evidence>
<dbReference type="GO" id="GO:0030288">
    <property type="term" value="C:outer membrane-bounded periplasmic space"/>
    <property type="evidence" value="ECO:0007669"/>
    <property type="project" value="TreeGrafter"/>
</dbReference>
<feature type="domain" description="LysM" evidence="12">
    <location>
        <begin position="451"/>
        <end position="494"/>
    </location>
</feature>
<feature type="chain" id="PRO_5017315542" description="N-acetylmuramoyl-L-alanine amidase AmiC" evidence="11">
    <location>
        <begin position="22"/>
        <end position="611"/>
    </location>
</feature>
<dbReference type="PROSITE" id="PS51782">
    <property type="entry name" value="LYSM"/>
    <property type="match status" value="3"/>
</dbReference>
<accession>A0A395JHF0</accession>
<evidence type="ECO:0000256" key="8">
    <source>
        <dbReference type="ARBA" id="ARBA00023316"/>
    </source>
</evidence>
<comment type="caution">
    <text evidence="13">The sequence shown here is derived from an EMBL/GenBank/DDBJ whole genome shotgun (WGS) entry which is preliminary data.</text>
</comment>
<comment type="subcellular location">
    <subcellularLocation>
        <location evidence="2">Periplasm</location>
    </subcellularLocation>
</comment>
<dbReference type="Proteomes" id="UP000253083">
    <property type="component" value="Unassembled WGS sequence"/>
</dbReference>
<proteinExistence type="inferred from homology"/>
<comment type="similarity">
    <text evidence="3">Belongs to the N-acetylmuramoyl-L-alanine amidase 3 family.</text>
</comment>
<gene>
    <name evidence="13" type="ORF">DFR28_104267</name>
</gene>
<dbReference type="Gene3D" id="3.10.350.10">
    <property type="entry name" value="LysM domain"/>
    <property type="match status" value="3"/>
</dbReference>
<dbReference type="CDD" id="cd02696">
    <property type="entry name" value="MurNAc-LAA"/>
    <property type="match status" value="1"/>
</dbReference>
<name>A0A395JHF0_9GAMM</name>
<dbReference type="Pfam" id="PF11741">
    <property type="entry name" value="AMIN"/>
    <property type="match status" value="1"/>
</dbReference>
<dbReference type="SUPFAM" id="SSF54106">
    <property type="entry name" value="LysM domain"/>
    <property type="match status" value="3"/>
</dbReference>
<evidence type="ECO:0000259" key="12">
    <source>
        <dbReference type="PROSITE" id="PS51782"/>
    </source>
</evidence>
<dbReference type="EMBL" id="QNRT01000004">
    <property type="protein sequence ID" value="RBP49336.1"/>
    <property type="molecule type" value="Genomic_DNA"/>
</dbReference>
<evidence type="ECO:0000256" key="4">
    <source>
        <dbReference type="ARBA" id="ARBA00011901"/>
    </source>
</evidence>
<dbReference type="PANTHER" id="PTHR30404:SF0">
    <property type="entry name" value="N-ACETYLMURAMOYL-L-ALANINE AMIDASE AMIC"/>
    <property type="match status" value="1"/>
</dbReference>
<evidence type="ECO:0000313" key="13">
    <source>
        <dbReference type="EMBL" id="RBP49336.1"/>
    </source>
</evidence>
<dbReference type="InterPro" id="IPR018392">
    <property type="entry name" value="LysM"/>
</dbReference>
<comment type="catalytic activity">
    <reaction evidence="1">
        <text>Hydrolyzes the link between N-acetylmuramoyl residues and L-amino acid residues in certain cell-wall glycopeptides.</text>
        <dbReference type="EC" id="3.5.1.28"/>
    </reaction>
</comment>
<dbReference type="FunFam" id="3.40.630.40:FF:000001">
    <property type="entry name" value="N-acetylmuramoyl-L-alanine amidase"/>
    <property type="match status" value="1"/>
</dbReference>
<evidence type="ECO:0000256" key="11">
    <source>
        <dbReference type="SAM" id="SignalP"/>
    </source>
</evidence>
<dbReference type="Pfam" id="PF01520">
    <property type="entry name" value="Amidase_3"/>
    <property type="match status" value="1"/>
</dbReference>
<evidence type="ECO:0000256" key="5">
    <source>
        <dbReference type="ARBA" id="ARBA00022729"/>
    </source>
</evidence>
<keyword evidence="7" id="KW-0378">Hydrolase</keyword>
<dbReference type="GO" id="GO:0008745">
    <property type="term" value="F:N-acetylmuramoyl-L-alanine amidase activity"/>
    <property type="evidence" value="ECO:0007669"/>
    <property type="project" value="UniProtKB-EC"/>
</dbReference>
<dbReference type="EC" id="3.5.1.28" evidence="4"/>
<dbReference type="PANTHER" id="PTHR30404">
    <property type="entry name" value="N-ACETYLMURAMOYL-L-ALANINE AMIDASE"/>
    <property type="match status" value="1"/>
</dbReference>
<sequence>MRLVLAALMAICLCLAVTVQAQSNAKRQVNNLRIWHAPDKTRLVFDVSEDVIHQVFDLDSPHRVVIDIQNANLKMVLPKLDAANAHISAIRSGRPRDNVLRLVLDLKKQLQQTSFVLTPNELYGYRLVVDLIDPDAAVLSDAEQSNSGATVPASLDPNQSSSSDAPPTTTPTIDASIPATEAVEATAPTLEPVIMEVAPVKKLVVAIDAGHGGEDPGALGHRGSREKVITLEIAKRLKRAVDSDGRMEAVLIRTGDYYIDLNQRRQMARTKGADLFVSIHADAFGRKSANGLSVFALSQSGATSAMAKALAAKENASDLIGGVSLANKDQVLAQVLVDLSMTNTISESVNLGGRVLKELSKVGRLHSKRVEQAGFAVLKSPDMPSILIETGFITNPDEERNLRSSRYQQKIADAVYTAITQYYEQTPYYSAASYAAPRISNGSASTSGATAYHRVVRGDSLSVIAARYGTTMRELKRLNNMRSNTVMLGTRLRVPAPAGQLSSSAGNAARSPVEHVVVNGDSLSKISAQYNITIRAIKSLNNLSKDTLYLGQRLKLPAGSNTPRVPRTHRVRRGDTLSEIALKYGSTEKKIMHANQMRSRTVMLGQTLKIP</sequence>
<evidence type="ECO:0000256" key="7">
    <source>
        <dbReference type="ARBA" id="ARBA00022801"/>
    </source>
</evidence>
<reference evidence="13 14" key="1">
    <citation type="submission" date="2018-06" db="EMBL/GenBank/DDBJ databases">
        <title>Genomic Encyclopedia of Type Strains, Phase IV (KMG-IV): sequencing the most valuable type-strain genomes for metagenomic binning, comparative biology and taxonomic classification.</title>
        <authorList>
            <person name="Goeker M."/>
        </authorList>
    </citation>
    <scope>NUCLEOTIDE SEQUENCE [LARGE SCALE GENOMIC DNA]</scope>
    <source>
        <strain evidence="13 14">DSM 24032</strain>
    </source>
</reference>
<evidence type="ECO:0000256" key="3">
    <source>
        <dbReference type="ARBA" id="ARBA00010860"/>
    </source>
</evidence>
<feature type="compositionally biased region" description="Low complexity" evidence="10">
    <location>
        <begin position="160"/>
        <end position="178"/>
    </location>
</feature>
<keyword evidence="8" id="KW-0961">Cell wall biogenesis/degradation</keyword>
<evidence type="ECO:0000256" key="9">
    <source>
        <dbReference type="ARBA" id="ARBA00074581"/>
    </source>
</evidence>
<evidence type="ECO:0000256" key="2">
    <source>
        <dbReference type="ARBA" id="ARBA00004418"/>
    </source>
</evidence>
<dbReference type="InterPro" id="IPR050695">
    <property type="entry name" value="N-acetylmuramoyl_amidase_3"/>
</dbReference>
<organism evidence="13 14">
    <name type="scientific">Arenicella xantha</name>
    <dbReference type="NCBI Taxonomy" id="644221"/>
    <lineage>
        <taxon>Bacteria</taxon>
        <taxon>Pseudomonadati</taxon>
        <taxon>Pseudomonadota</taxon>
        <taxon>Gammaproteobacteria</taxon>
        <taxon>Arenicellales</taxon>
        <taxon>Arenicellaceae</taxon>
        <taxon>Arenicella</taxon>
    </lineage>
</organism>
<dbReference type="InterPro" id="IPR002508">
    <property type="entry name" value="MurNAc-LAA_cat"/>
</dbReference>
<evidence type="ECO:0000256" key="6">
    <source>
        <dbReference type="ARBA" id="ARBA00022764"/>
    </source>
</evidence>
<dbReference type="InParanoid" id="A0A395JHF0"/>
<dbReference type="InterPro" id="IPR036779">
    <property type="entry name" value="LysM_dom_sf"/>
</dbReference>
<dbReference type="SMART" id="SM00646">
    <property type="entry name" value="Ami_3"/>
    <property type="match status" value="1"/>
</dbReference>
<dbReference type="CDD" id="cd00118">
    <property type="entry name" value="LysM"/>
    <property type="match status" value="3"/>
</dbReference>
<feature type="domain" description="LysM" evidence="12">
    <location>
        <begin position="513"/>
        <end position="556"/>
    </location>
</feature>
<feature type="region of interest" description="Disordered" evidence="10">
    <location>
        <begin position="143"/>
        <end position="178"/>
    </location>
</feature>
<feature type="signal peptide" evidence="11">
    <location>
        <begin position="1"/>
        <end position="21"/>
    </location>
</feature>
<dbReference type="Gene3D" id="3.40.630.40">
    <property type="entry name" value="Zn-dependent exopeptidases"/>
    <property type="match status" value="1"/>
</dbReference>
<dbReference type="InterPro" id="IPR021731">
    <property type="entry name" value="AMIN_dom"/>
</dbReference>
<dbReference type="Gene3D" id="2.60.40.3500">
    <property type="match status" value="1"/>
</dbReference>
<evidence type="ECO:0000256" key="1">
    <source>
        <dbReference type="ARBA" id="ARBA00001561"/>
    </source>
</evidence>
<dbReference type="GO" id="GO:0009253">
    <property type="term" value="P:peptidoglycan catabolic process"/>
    <property type="evidence" value="ECO:0007669"/>
    <property type="project" value="InterPro"/>
</dbReference>
<keyword evidence="6" id="KW-0574">Periplasm</keyword>
<dbReference type="AlphaFoldDB" id="A0A395JHF0"/>
<dbReference type="SMART" id="SM00257">
    <property type="entry name" value="LysM"/>
    <property type="match status" value="3"/>
</dbReference>
<keyword evidence="14" id="KW-1185">Reference proteome</keyword>
<protein>
    <recommendedName>
        <fullName evidence="9">N-acetylmuramoyl-L-alanine amidase AmiC</fullName>
        <ecNumber evidence="4">3.5.1.28</ecNumber>
    </recommendedName>
</protein>
<feature type="domain" description="LysM" evidence="12">
    <location>
        <begin position="567"/>
        <end position="610"/>
    </location>
</feature>
<dbReference type="GO" id="GO:0071555">
    <property type="term" value="P:cell wall organization"/>
    <property type="evidence" value="ECO:0007669"/>
    <property type="project" value="UniProtKB-KW"/>
</dbReference>
<dbReference type="Pfam" id="PF01476">
    <property type="entry name" value="LysM"/>
    <property type="match status" value="3"/>
</dbReference>
<dbReference type="SUPFAM" id="SSF53187">
    <property type="entry name" value="Zn-dependent exopeptidases"/>
    <property type="match status" value="1"/>
</dbReference>
<evidence type="ECO:0000313" key="14">
    <source>
        <dbReference type="Proteomes" id="UP000253083"/>
    </source>
</evidence>
<dbReference type="FunCoup" id="A0A395JHF0">
    <property type="interactions" value="167"/>
</dbReference>